<name>A0ABM8ALU9_9DEIO</name>
<protein>
    <submittedName>
        <fullName evidence="1">Uncharacterized protein</fullName>
    </submittedName>
</protein>
<geneLocation type="plasmid" evidence="1 2">
    <name>pDAETH-3</name>
</geneLocation>
<reference evidence="1" key="1">
    <citation type="submission" date="2022-07" db="EMBL/GenBank/DDBJ databases">
        <title>Complete Genome Sequence of the Radioresistant Bacterium Deinococcus aetherius ST0316, Isolated from the Air Dust collected in Lower Stratosphere above Japan.</title>
        <authorList>
            <person name="Satoh K."/>
            <person name="Hagiwara K."/>
            <person name="Katsumata K."/>
            <person name="Kubo A."/>
            <person name="Yokobori S."/>
            <person name="Yamagishi A."/>
            <person name="Oono Y."/>
            <person name="Narumi I."/>
        </authorList>
    </citation>
    <scope>NUCLEOTIDE SEQUENCE</scope>
    <source>
        <strain evidence="1">ST0316</strain>
        <plasmid evidence="1">pDAETH-3</plasmid>
    </source>
</reference>
<evidence type="ECO:0000313" key="1">
    <source>
        <dbReference type="EMBL" id="BDP44793.1"/>
    </source>
</evidence>
<dbReference type="EMBL" id="AP026563">
    <property type="protein sequence ID" value="BDP44793.1"/>
    <property type="molecule type" value="Genomic_DNA"/>
</dbReference>
<proteinExistence type="predicted"/>
<organism evidence="1 2">
    <name type="scientific">Deinococcus aetherius</name>
    <dbReference type="NCBI Taxonomy" id="200252"/>
    <lineage>
        <taxon>Bacteria</taxon>
        <taxon>Thermotogati</taxon>
        <taxon>Deinococcota</taxon>
        <taxon>Deinococci</taxon>
        <taxon>Deinococcales</taxon>
        <taxon>Deinococcaceae</taxon>
        <taxon>Deinococcus</taxon>
    </lineage>
</organism>
<sequence length="61" mass="6616">MQVNTDARFSRTGTELLGETQDLEGRLDLSLEFAPTLLVLRSFGADVGTATGVHHLAFLLI</sequence>
<gene>
    <name evidence="1" type="ORF">DAETH_47620</name>
</gene>
<evidence type="ECO:0000313" key="2">
    <source>
        <dbReference type="Proteomes" id="UP001064971"/>
    </source>
</evidence>
<keyword evidence="1" id="KW-0614">Plasmid</keyword>
<keyword evidence="2" id="KW-1185">Reference proteome</keyword>
<accession>A0ABM8ALU9</accession>
<dbReference type="Proteomes" id="UP001064971">
    <property type="component" value="Plasmid pDAETH-3"/>
</dbReference>